<feature type="domain" description="Glucose-methanol-choline oxidoreductase N-terminal" evidence="5">
    <location>
        <begin position="37"/>
        <end position="313"/>
    </location>
</feature>
<evidence type="ECO:0000313" key="9">
    <source>
        <dbReference type="Proteomes" id="UP000297700"/>
    </source>
</evidence>
<evidence type="ECO:0000256" key="2">
    <source>
        <dbReference type="ARBA" id="ARBA00022630"/>
    </source>
</evidence>
<accession>A0A4Y9NN72</accession>
<evidence type="ECO:0000256" key="3">
    <source>
        <dbReference type="ARBA" id="ARBA00022827"/>
    </source>
</evidence>
<name>A0A4Y9KQZ6_9BRAD</name>
<dbReference type="Proteomes" id="UP000298225">
    <property type="component" value="Unassembled WGS sequence"/>
</dbReference>
<dbReference type="EMBL" id="SPQU01000032">
    <property type="protein sequence ID" value="TFV30458.1"/>
    <property type="molecule type" value="Genomic_DNA"/>
</dbReference>
<keyword evidence="10" id="KW-1185">Reference proteome</keyword>
<dbReference type="GO" id="GO:0016614">
    <property type="term" value="F:oxidoreductase activity, acting on CH-OH group of donors"/>
    <property type="evidence" value="ECO:0007669"/>
    <property type="project" value="InterPro"/>
</dbReference>
<dbReference type="RefSeq" id="WP_126261736.1">
    <property type="nucleotide sequence ID" value="NZ_SPQS01000033.1"/>
</dbReference>
<keyword evidence="4" id="KW-0560">Oxidoreductase</keyword>
<evidence type="ECO:0000313" key="8">
    <source>
        <dbReference type="EMBL" id="TFV68907.1"/>
    </source>
</evidence>
<accession>A0A4Y9KQZ6</accession>
<evidence type="ECO:0000313" key="10">
    <source>
        <dbReference type="Proteomes" id="UP000298225"/>
    </source>
</evidence>
<dbReference type="Pfam" id="PF00732">
    <property type="entry name" value="GMC_oxred_N"/>
    <property type="match status" value="1"/>
</dbReference>
<keyword evidence="3" id="KW-0274">FAD</keyword>
<gene>
    <name evidence="8" type="ORF">E4K64_34980</name>
    <name evidence="7" type="ORF">E4K66_34920</name>
</gene>
<reference evidence="8 9" key="2">
    <citation type="submission" date="2019-03" db="EMBL/GenBank/DDBJ databases">
        <title>Bradyrhizobium strains diversity.</title>
        <authorList>
            <person name="Urquiaga M.C.O."/>
            <person name="Hungria M."/>
            <person name="Delamuta J.R.M."/>
            <person name="Klepa M.S."/>
        </authorList>
    </citation>
    <scope>NUCLEOTIDE SEQUENCE [LARGE SCALE GENOMIC DNA]</scope>
    <source>
        <strain evidence="8 9">CNPSo 3426</strain>
    </source>
</reference>
<dbReference type="EMBL" id="SPQS01000033">
    <property type="protein sequence ID" value="TFV68907.1"/>
    <property type="molecule type" value="Genomic_DNA"/>
</dbReference>
<dbReference type="SUPFAM" id="SSF51905">
    <property type="entry name" value="FAD/NAD(P)-binding domain"/>
    <property type="match status" value="1"/>
</dbReference>
<dbReference type="InterPro" id="IPR000172">
    <property type="entry name" value="GMC_OxRdtase_N"/>
</dbReference>
<organism evidence="7 10">
    <name type="scientific">Bradyrhizobium frederickii</name>
    <dbReference type="NCBI Taxonomy" id="2560054"/>
    <lineage>
        <taxon>Bacteria</taxon>
        <taxon>Pseudomonadati</taxon>
        <taxon>Pseudomonadota</taxon>
        <taxon>Alphaproteobacteria</taxon>
        <taxon>Hyphomicrobiales</taxon>
        <taxon>Nitrobacteraceae</taxon>
        <taxon>Bradyrhizobium</taxon>
    </lineage>
</organism>
<dbReference type="AlphaFoldDB" id="A0A4Y9KQZ6"/>
<comment type="caution">
    <text evidence="7">The sequence shown here is derived from an EMBL/GenBank/DDBJ whole genome shotgun (WGS) entry which is preliminary data.</text>
</comment>
<evidence type="ECO:0000256" key="4">
    <source>
        <dbReference type="ARBA" id="ARBA00023002"/>
    </source>
</evidence>
<comment type="similarity">
    <text evidence="1">Belongs to the GMC oxidoreductase family.</text>
</comment>
<dbReference type="Proteomes" id="UP000297700">
    <property type="component" value="Unassembled WGS sequence"/>
</dbReference>
<dbReference type="Pfam" id="PF05199">
    <property type="entry name" value="GMC_oxred_C"/>
    <property type="match status" value="1"/>
</dbReference>
<dbReference type="SUPFAM" id="SSF54373">
    <property type="entry name" value="FAD-linked reductases, C-terminal domain"/>
    <property type="match status" value="1"/>
</dbReference>
<feature type="domain" description="Glucose-methanol-choline oxidoreductase C-terminal" evidence="6">
    <location>
        <begin position="405"/>
        <end position="523"/>
    </location>
</feature>
<sequence>MNTGTKDIVDAVIVGSGPSGAIAARRLAEAGLSVVCLEQGEYPNYTSINFDEPTFELKRDQVFSWYPNRRMNAADYPINDEESDVAPFMWNGVGGSSVIYAAAWHRFQPSNFRVKTLDGVGADWPLTYDDLAPYYARAEEQMSVSGVGGDPSYPPFDPPLPPMPMGVIDKKLFAAHKRLGWHIWPGTNAIATVKHNGMNPCVRRGACMAPACFDGAKGSVDRTHWPTNIKLGVKLVQRARVSRVETDPSGLATGVTYIDRESGKTHFQAGRIVIVSANGIGSPRILLNSHSAKFPKGLANSSDMVGRHLMMHPHGMVMGLFDDHFDSWQGPTGQRAYSQQFTETQPGVGFVRGAKWQLMGTGGPLGTIGVWPWGKRAGWGAEFHKTVHKRFGRSAMWSIIGEDLPNPENRVVIDPVLKDADGIPAPKVIYRCDDNSRKLVKWHEEHAAISMREAGAYETVIAPDSRETGWHILGSVRMGADPATSVVDGFGRAHDVPNLFVMDGSVMPTSGPVNPTGTVAALALRNAEAIVNSRRDQKVSSKVA</sequence>
<protein>
    <submittedName>
        <fullName evidence="7">GMC family oxidoreductase</fullName>
    </submittedName>
</protein>
<evidence type="ECO:0000259" key="6">
    <source>
        <dbReference type="Pfam" id="PF05199"/>
    </source>
</evidence>
<dbReference type="Gene3D" id="3.50.50.60">
    <property type="entry name" value="FAD/NAD(P)-binding domain"/>
    <property type="match status" value="2"/>
</dbReference>
<reference evidence="7 10" key="1">
    <citation type="submission" date="2019-03" db="EMBL/GenBank/DDBJ databases">
        <title>Bradyrhizobium strains diversity isolated from Chamaecrista fasciculata.</title>
        <authorList>
            <person name="Urquiaga M.C.O."/>
            <person name="Hungria M."/>
            <person name="Delamuta J.R.M."/>
        </authorList>
    </citation>
    <scope>NUCLEOTIDE SEQUENCE [LARGE SCALE GENOMIC DNA]</scope>
    <source>
        <strain evidence="7 10">CNPSo 3424</strain>
    </source>
</reference>
<dbReference type="OrthoDB" id="9798604at2"/>
<evidence type="ECO:0000313" key="7">
    <source>
        <dbReference type="EMBL" id="TFV30458.1"/>
    </source>
</evidence>
<dbReference type="GO" id="GO:0050660">
    <property type="term" value="F:flavin adenine dinucleotide binding"/>
    <property type="evidence" value="ECO:0007669"/>
    <property type="project" value="InterPro"/>
</dbReference>
<proteinExistence type="inferred from homology"/>
<evidence type="ECO:0000259" key="5">
    <source>
        <dbReference type="Pfam" id="PF00732"/>
    </source>
</evidence>
<dbReference type="PANTHER" id="PTHR46056:SF12">
    <property type="entry name" value="LONG-CHAIN-ALCOHOL OXIDASE"/>
    <property type="match status" value="1"/>
</dbReference>
<dbReference type="PANTHER" id="PTHR46056">
    <property type="entry name" value="LONG-CHAIN-ALCOHOL OXIDASE"/>
    <property type="match status" value="1"/>
</dbReference>
<dbReference type="InterPro" id="IPR007867">
    <property type="entry name" value="GMC_OxRtase_C"/>
</dbReference>
<keyword evidence="2" id="KW-0285">Flavoprotein</keyword>
<dbReference type="InterPro" id="IPR036188">
    <property type="entry name" value="FAD/NAD-bd_sf"/>
</dbReference>
<evidence type="ECO:0000256" key="1">
    <source>
        <dbReference type="ARBA" id="ARBA00010790"/>
    </source>
</evidence>